<keyword evidence="2" id="KW-0812">Transmembrane</keyword>
<organism evidence="3 4">
    <name type="scientific">Rheinheimera lutimaris</name>
    <dbReference type="NCBI Taxonomy" id="2740584"/>
    <lineage>
        <taxon>Bacteria</taxon>
        <taxon>Pseudomonadati</taxon>
        <taxon>Pseudomonadota</taxon>
        <taxon>Gammaproteobacteria</taxon>
        <taxon>Chromatiales</taxon>
        <taxon>Chromatiaceae</taxon>
        <taxon>Rheinheimera</taxon>
    </lineage>
</organism>
<keyword evidence="1" id="KW-0175">Coiled coil</keyword>
<evidence type="ECO:0000256" key="1">
    <source>
        <dbReference type="SAM" id="Coils"/>
    </source>
</evidence>
<evidence type="ECO:0000256" key="2">
    <source>
        <dbReference type="SAM" id="Phobius"/>
    </source>
</evidence>
<feature type="transmembrane region" description="Helical" evidence="2">
    <location>
        <begin position="276"/>
        <end position="293"/>
    </location>
</feature>
<keyword evidence="2" id="KW-0472">Membrane</keyword>
<feature type="coiled-coil region" evidence="1">
    <location>
        <begin position="168"/>
        <end position="202"/>
    </location>
</feature>
<keyword evidence="2" id="KW-1133">Transmembrane helix</keyword>
<dbReference type="AlphaFoldDB" id="A0A7Y5EIB2"/>
<reference evidence="3 4" key="1">
    <citation type="submission" date="2020-06" db="EMBL/GenBank/DDBJ databases">
        <title>Rheinheimera sp. nov., a marine bacterium isolated from coastal.</title>
        <authorList>
            <person name="Yu Q."/>
            <person name="Qi Y."/>
            <person name="Pu J."/>
        </authorList>
    </citation>
    <scope>NUCLEOTIDE SEQUENCE [LARGE SCALE GENOMIC DNA]</scope>
    <source>
        <strain evidence="3 4">YQF-2</strain>
    </source>
</reference>
<dbReference type="Proteomes" id="UP000523161">
    <property type="component" value="Unassembled WGS sequence"/>
</dbReference>
<evidence type="ECO:0000313" key="4">
    <source>
        <dbReference type="Proteomes" id="UP000523161"/>
    </source>
</evidence>
<name>A0A7Y5EIB2_9GAMM</name>
<protein>
    <submittedName>
        <fullName evidence="3">Uncharacterized protein</fullName>
    </submittedName>
</protein>
<proteinExistence type="predicted"/>
<feature type="transmembrane region" description="Helical" evidence="2">
    <location>
        <begin position="243"/>
        <end position="264"/>
    </location>
</feature>
<gene>
    <name evidence="3" type="ORF">HRH59_12420</name>
</gene>
<dbReference type="EMBL" id="JABSOD010000011">
    <property type="protein sequence ID" value="NRQ43350.1"/>
    <property type="molecule type" value="Genomic_DNA"/>
</dbReference>
<evidence type="ECO:0000313" key="3">
    <source>
        <dbReference type="EMBL" id="NRQ43350.1"/>
    </source>
</evidence>
<comment type="caution">
    <text evidence="3">The sequence shown here is derived from an EMBL/GenBank/DDBJ whole genome shotgun (WGS) entry which is preliminary data.</text>
</comment>
<accession>A0A7Y5EIB2</accession>
<dbReference type="RefSeq" id="WP_173501586.1">
    <property type="nucleotide sequence ID" value="NZ_JABSOD010000011.1"/>
</dbReference>
<keyword evidence="4" id="KW-1185">Reference proteome</keyword>
<sequence length="382" mass="43457">MESTENLSNNNASSNFLDIPDLVKRLEAGLIDSDQLSINQCISIYKAFCSSIEQIKNSFKNKKHDFNLITTMDSIYQLKSAAIKYKNILNQSEIDLSDQNTKNIIGDPEEIYGSLTALTEEITNSLDLSDIERSLASFSNSNNPGIHILERKIIGAMSEQNFKLREKIEEESRRVFELNKTVSELNEKIEAELEKVSSYSEEKLIEIESNVEYLNKLSISVAVDQVTQKHSLRANEEKEHATFLRAVALGCLGVSAGIVLLSLIGVLDTFDWKDVTLKYGAIFFFTIPFAYLAKESNKHREAQRKYEDFDLSYSAVSGFIQSMNKEERLKLQTDLARQMLVRNEQPEKPINLKSHNENNNSDTLDLTSKILDLINRFDQKKS</sequence>